<dbReference type="AlphaFoldDB" id="A0A7J6L2D5"/>
<evidence type="ECO:0000256" key="4">
    <source>
        <dbReference type="ARBA" id="ARBA00022568"/>
    </source>
</evidence>
<sequence length="662" mass="75116">MSSLSVPPTPTGESNGNWKLDRLSVAARQKEKSIVNSGTPKSSKPHLSITIPDSEVIPDSSSFNGSEDDIRPRINTSLWRKLVTRQLSVRAVSIRAVESRKANMFFSAMVLLNSVSVGLETDLDVNDDSVSWLIINSIFLVIFAVELFLRLENEGWRSWVRDTWNWFDTLLVLSDVVGMWIVPFFTGESLASFNFLRTGRLLRLARIARLFRFLRPLALIMRGIYCAFKIVLWMVILMTILIYVAAVGMRIFTKNIANDWKDDLGNPDSELLAKGLGTYGQPPFRSVPQSMLTMFQLVTLENWPEIFYATNHYVSIIALTIIPFVFFMNFIIVSLMTGVILENVLEVSRTDYEEKNRRNEEFRQAAFNHLHEVFKEADKDGRGWISEDEFVKVLRNEDVMQRLKFVEVSLRDAAELFGLIDISQSRRVTYTEFVEGCLRIAGPAKGKDLLRVQYTLDKKFERVRQELAGNERSIVNRMESNSRRLGVKLDLLLANSLADKGEKEINGIIRRSLRGLIEEGLIVEGKRLANDEVIGDWLAGVSGLPHFEPERILKVAAKCEDLREVRDGLNRLFDRKGWKPQRRETAEEDEDDVEVTNLRVREERNTALLAEDLHSLLTASPGALPELLSSRLSSDDSVMGESVTSGPRSEEGKTEPSSTESC</sequence>
<keyword evidence="12" id="KW-0325">Glycoprotein</keyword>
<dbReference type="InterPro" id="IPR005821">
    <property type="entry name" value="Ion_trans_dom"/>
</dbReference>
<evidence type="ECO:0000256" key="1">
    <source>
        <dbReference type="ARBA" id="ARBA00004141"/>
    </source>
</evidence>
<keyword evidence="3" id="KW-0597">Phosphoprotein</keyword>
<dbReference type="Pfam" id="PF00520">
    <property type="entry name" value="Ion_trans"/>
    <property type="match status" value="1"/>
</dbReference>
<dbReference type="Gene3D" id="1.10.287.70">
    <property type="match status" value="1"/>
</dbReference>
<keyword evidence="10" id="KW-0406">Ion transport</keyword>
<evidence type="ECO:0000256" key="5">
    <source>
        <dbReference type="ARBA" id="ARBA00022673"/>
    </source>
</evidence>
<keyword evidence="9 15" id="KW-1133">Transmembrane helix</keyword>
<proteinExistence type="predicted"/>
<dbReference type="Gene3D" id="1.10.238.10">
    <property type="entry name" value="EF-hand"/>
    <property type="match status" value="1"/>
</dbReference>
<dbReference type="GO" id="GO:0005891">
    <property type="term" value="C:voltage-gated calcium channel complex"/>
    <property type="evidence" value="ECO:0007669"/>
    <property type="project" value="TreeGrafter"/>
</dbReference>
<keyword evidence="8" id="KW-0851">Voltage-gated channel</keyword>
<protein>
    <recommendedName>
        <fullName evidence="16">EF-hand domain-containing protein</fullName>
    </recommendedName>
</protein>
<name>A0A7J6L2D5_PERCH</name>
<keyword evidence="4" id="KW-0109">Calcium transport</keyword>
<evidence type="ECO:0000256" key="6">
    <source>
        <dbReference type="ARBA" id="ARBA00022692"/>
    </source>
</evidence>
<reference evidence="17 18" key="1">
    <citation type="submission" date="2020-04" db="EMBL/GenBank/DDBJ databases">
        <title>Perkinsus chesapeaki whole genome sequence.</title>
        <authorList>
            <person name="Bogema D.R."/>
        </authorList>
    </citation>
    <scope>NUCLEOTIDE SEQUENCE [LARGE SCALE GENOMIC DNA]</scope>
    <source>
        <strain evidence="17">ATCC PRA-425</strain>
    </source>
</reference>
<gene>
    <name evidence="17" type="ORF">FOL47_010419</name>
</gene>
<accession>A0A7J6L2D5</accession>
<dbReference type="InterPro" id="IPR011992">
    <property type="entry name" value="EF-hand-dom_pair"/>
</dbReference>
<evidence type="ECO:0000256" key="9">
    <source>
        <dbReference type="ARBA" id="ARBA00022989"/>
    </source>
</evidence>
<evidence type="ECO:0000313" key="17">
    <source>
        <dbReference type="EMBL" id="KAF4653630.1"/>
    </source>
</evidence>
<feature type="transmembrane region" description="Helical" evidence="15">
    <location>
        <begin position="131"/>
        <end position="151"/>
    </location>
</feature>
<dbReference type="Pfam" id="PF13499">
    <property type="entry name" value="EF-hand_7"/>
    <property type="match status" value="1"/>
</dbReference>
<evidence type="ECO:0000256" key="12">
    <source>
        <dbReference type="ARBA" id="ARBA00023180"/>
    </source>
</evidence>
<dbReference type="InterPro" id="IPR018247">
    <property type="entry name" value="EF_Hand_1_Ca_BS"/>
</dbReference>
<dbReference type="InterPro" id="IPR027359">
    <property type="entry name" value="Volt_channel_dom_sf"/>
</dbReference>
<comment type="subcellular location">
    <subcellularLocation>
        <location evidence="1">Membrane</location>
        <topology evidence="1">Multi-pass membrane protein</topology>
    </subcellularLocation>
</comment>
<keyword evidence="5" id="KW-0107">Calcium channel</keyword>
<dbReference type="SUPFAM" id="SSF81324">
    <property type="entry name" value="Voltage-gated potassium channels"/>
    <property type="match status" value="1"/>
</dbReference>
<dbReference type="InterPro" id="IPR002048">
    <property type="entry name" value="EF_hand_dom"/>
</dbReference>
<feature type="transmembrane region" description="Helical" evidence="15">
    <location>
        <begin position="313"/>
        <end position="341"/>
    </location>
</feature>
<dbReference type="OrthoDB" id="191686at2759"/>
<dbReference type="GO" id="GO:0008331">
    <property type="term" value="F:high voltage-gated calcium channel activity"/>
    <property type="evidence" value="ECO:0007669"/>
    <property type="project" value="TreeGrafter"/>
</dbReference>
<evidence type="ECO:0000256" key="8">
    <source>
        <dbReference type="ARBA" id="ARBA00022882"/>
    </source>
</evidence>
<keyword evidence="7" id="KW-0106">Calcium</keyword>
<evidence type="ECO:0000256" key="3">
    <source>
        <dbReference type="ARBA" id="ARBA00022553"/>
    </source>
</evidence>
<dbReference type="InterPro" id="IPR050599">
    <property type="entry name" value="VDCC_alpha-1_subunit"/>
</dbReference>
<dbReference type="SMART" id="SM00054">
    <property type="entry name" value="EFh"/>
    <property type="match status" value="2"/>
</dbReference>
<feature type="region of interest" description="Disordered" evidence="14">
    <location>
        <begin position="627"/>
        <end position="662"/>
    </location>
</feature>
<feature type="region of interest" description="Disordered" evidence="14">
    <location>
        <begin position="29"/>
        <end position="49"/>
    </location>
</feature>
<feature type="transmembrane region" description="Helical" evidence="15">
    <location>
        <begin position="230"/>
        <end position="252"/>
    </location>
</feature>
<dbReference type="PANTHER" id="PTHR45628">
    <property type="entry name" value="VOLTAGE-DEPENDENT CALCIUM CHANNEL TYPE A SUBUNIT ALPHA-1"/>
    <property type="match status" value="1"/>
</dbReference>
<evidence type="ECO:0000256" key="7">
    <source>
        <dbReference type="ARBA" id="ARBA00022837"/>
    </source>
</evidence>
<dbReference type="EMBL" id="JAAPAO010000802">
    <property type="protein sequence ID" value="KAF4653630.1"/>
    <property type="molecule type" value="Genomic_DNA"/>
</dbReference>
<feature type="transmembrane region" description="Helical" evidence="15">
    <location>
        <begin position="102"/>
        <end position="119"/>
    </location>
</feature>
<organism evidence="17 18">
    <name type="scientific">Perkinsus chesapeaki</name>
    <name type="common">Clam parasite</name>
    <name type="synonym">Perkinsus andrewsi</name>
    <dbReference type="NCBI Taxonomy" id="330153"/>
    <lineage>
        <taxon>Eukaryota</taxon>
        <taxon>Sar</taxon>
        <taxon>Alveolata</taxon>
        <taxon>Perkinsozoa</taxon>
        <taxon>Perkinsea</taxon>
        <taxon>Perkinsida</taxon>
        <taxon>Perkinsidae</taxon>
        <taxon>Perkinsus</taxon>
    </lineage>
</organism>
<evidence type="ECO:0000313" key="18">
    <source>
        <dbReference type="Proteomes" id="UP000591131"/>
    </source>
</evidence>
<dbReference type="SUPFAM" id="SSF47473">
    <property type="entry name" value="EF-hand"/>
    <property type="match status" value="1"/>
</dbReference>
<dbReference type="GO" id="GO:0098703">
    <property type="term" value="P:calcium ion import across plasma membrane"/>
    <property type="evidence" value="ECO:0007669"/>
    <property type="project" value="TreeGrafter"/>
</dbReference>
<feature type="compositionally biased region" description="Low complexity" evidence="14">
    <location>
        <begin position="627"/>
        <end position="637"/>
    </location>
</feature>
<keyword evidence="13" id="KW-0407">Ion channel</keyword>
<dbReference type="PROSITE" id="PS00018">
    <property type="entry name" value="EF_HAND_1"/>
    <property type="match status" value="1"/>
</dbReference>
<dbReference type="Gene3D" id="1.20.120.350">
    <property type="entry name" value="Voltage-gated potassium channels. Chain C"/>
    <property type="match status" value="1"/>
</dbReference>
<dbReference type="GO" id="GO:0005509">
    <property type="term" value="F:calcium ion binding"/>
    <property type="evidence" value="ECO:0007669"/>
    <property type="project" value="InterPro"/>
</dbReference>
<keyword evidence="11 15" id="KW-0472">Membrane</keyword>
<evidence type="ECO:0000256" key="13">
    <source>
        <dbReference type="ARBA" id="ARBA00023303"/>
    </source>
</evidence>
<evidence type="ECO:0000256" key="2">
    <source>
        <dbReference type="ARBA" id="ARBA00022448"/>
    </source>
</evidence>
<keyword evidence="6 15" id="KW-0812">Transmembrane</keyword>
<evidence type="ECO:0000256" key="14">
    <source>
        <dbReference type="SAM" id="MobiDB-lite"/>
    </source>
</evidence>
<evidence type="ECO:0000256" key="11">
    <source>
        <dbReference type="ARBA" id="ARBA00023136"/>
    </source>
</evidence>
<evidence type="ECO:0000256" key="15">
    <source>
        <dbReference type="SAM" id="Phobius"/>
    </source>
</evidence>
<evidence type="ECO:0000259" key="16">
    <source>
        <dbReference type="PROSITE" id="PS50222"/>
    </source>
</evidence>
<dbReference type="Proteomes" id="UP000591131">
    <property type="component" value="Unassembled WGS sequence"/>
</dbReference>
<dbReference type="PANTHER" id="PTHR45628:SF7">
    <property type="entry name" value="VOLTAGE-DEPENDENT CALCIUM CHANNEL TYPE A SUBUNIT ALPHA-1"/>
    <property type="match status" value="1"/>
</dbReference>
<evidence type="ECO:0000256" key="10">
    <source>
        <dbReference type="ARBA" id="ARBA00023065"/>
    </source>
</evidence>
<comment type="caution">
    <text evidence="17">The sequence shown here is derived from an EMBL/GenBank/DDBJ whole genome shotgun (WGS) entry which is preliminary data.</text>
</comment>
<keyword evidence="2" id="KW-0813">Transport</keyword>
<feature type="domain" description="EF-hand" evidence="16">
    <location>
        <begin position="365"/>
        <end position="400"/>
    </location>
</feature>
<feature type="transmembrane region" description="Helical" evidence="15">
    <location>
        <begin position="163"/>
        <end position="181"/>
    </location>
</feature>
<keyword evidence="18" id="KW-1185">Reference proteome</keyword>
<dbReference type="PROSITE" id="PS50222">
    <property type="entry name" value="EF_HAND_2"/>
    <property type="match status" value="1"/>
</dbReference>